<dbReference type="STRING" id="1678841.TBC1_111697"/>
<dbReference type="RefSeq" id="WP_062040810.1">
    <property type="nucleotide sequence ID" value="NZ_DF968182.1"/>
</dbReference>
<dbReference type="SUPFAM" id="SSF53067">
    <property type="entry name" value="Actin-like ATPase domain"/>
    <property type="match status" value="2"/>
</dbReference>
<dbReference type="PANTHER" id="PTHR30005:SF0">
    <property type="entry name" value="RETROGRADE REGULATION PROTEIN 2"/>
    <property type="match status" value="1"/>
</dbReference>
<dbReference type="InterPro" id="IPR003695">
    <property type="entry name" value="Ppx_GppA_N"/>
</dbReference>
<gene>
    <name evidence="2" type="ORF">TBC1_111697</name>
</gene>
<organism evidence="2">
    <name type="scientific">Lentimicrobium saccharophilum</name>
    <dbReference type="NCBI Taxonomy" id="1678841"/>
    <lineage>
        <taxon>Bacteria</taxon>
        <taxon>Pseudomonadati</taxon>
        <taxon>Bacteroidota</taxon>
        <taxon>Bacteroidia</taxon>
        <taxon>Bacteroidales</taxon>
        <taxon>Lentimicrobiaceae</taxon>
        <taxon>Lentimicrobium</taxon>
    </lineage>
</organism>
<dbReference type="Proteomes" id="UP000053091">
    <property type="component" value="Unassembled WGS sequence"/>
</dbReference>
<evidence type="ECO:0000313" key="2">
    <source>
        <dbReference type="EMBL" id="GAP43541.1"/>
    </source>
</evidence>
<dbReference type="Gene3D" id="3.30.420.40">
    <property type="match status" value="1"/>
</dbReference>
<dbReference type="OrthoDB" id="9814545at2"/>
<sequence length="296" mass="32837">MLFSSIDIGSNAVRLLFANVFESKAGPVTEKASLIRIPLRLGFDVFNGGSISRQRADDLVKTMLAFKLLIDVYQPVGYRVAATSAMREAANNTEVLDRVKRETGLEIGMIDGIEEANIISSLSNIFVNKNFSKTLYIDVGGGSTELSVLEGKRFITSNSFKIGTIRLLADKVEEAEWENLRRWLQQFRADFGQMNCIGSGGNINKITKLYGHALNNIITFDQLVFAYKQLNNMTLAARIEKMGLRPDRADVIVPAARIFVRILKWTGIGTVIAPKIGLADGLVLLQYKEMKEKGLI</sequence>
<dbReference type="GO" id="GO:0016462">
    <property type="term" value="F:pyrophosphatase activity"/>
    <property type="evidence" value="ECO:0007669"/>
    <property type="project" value="TreeGrafter"/>
</dbReference>
<dbReference type="Gene3D" id="3.30.420.150">
    <property type="entry name" value="Exopolyphosphatase. Domain 2"/>
    <property type="match status" value="1"/>
</dbReference>
<name>A0A0S7BRN9_9BACT</name>
<dbReference type="InterPro" id="IPR050273">
    <property type="entry name" value="GppA/Ppx_hydrolase"/>
</dbReference>
<dbReference type="PATRIC" id="fig|1678841.3.peg.1889"/>
<dbReference type="InterPro" id="IPR043129">
    <property type="entry name" value="ATPase_NBD"/>
</dbReference>
<proteinExistence type="predicted"/>
<keyword evidence="3" id="KW-1185">Reference proteome</keyword>
<accession>A0A0S7BRN9</accession>
<dbReference type="EMBL" id="DF968182">
    <property type="protein sequence ID" value="GAP43541.1"/>
    <property type="molecule type" value="Genomic_DNA"/>
</dbReference>
<protein>
    <submittedName>
        <fullName evidence="2">Ppx/GppA phosphatase family</fullName>
    </submittedName>
</protein>
<dbReference type="CDD" id="cd24006">
    <property type="entry name" value="ASKHA_NBD_PPX_GppA"/>
    <property type="match status" value="1"/>
</dbReference>
<evidence type="ECO:0000313" key="3">
    <source>
        <dbReference type="Proteomes" id="UP000053091"/>
    </source>
</evidence>
<dbReference type="PANTHER" id="PTHR30005">
    <property type="entry name" value="EXOPOLYPHOSPHATASE"/>
    <property type="match status" value="1"/>
</dbReference>
<feature type="domain" description="Ppx/GppA phosphatase N-terminal" evidence="1">
    <location>
        <begin position="39"/>
        <end position="284"/>
    </location>
</feature>
<dbReference type="Pfam" id="PF02541">
    <property type="entry name" value="Ppx-GppA"/>
    <property type="match status" value="1"/>
</dbReference>
<dbReference type="AlphaFoldDB" id="A0A0S7BRN9"/>
<evidence type="ECO:0000259" key="1">
    <source>
        <dbReference type="Pfam" id="PF02541"/>
    </source>
</evidence>
<reference evidence="2" key="1">
    <citation type="journal article" date="2015" name="Genome Announc.">
        <title>Draft Genome Sequence of Bacteroidales Strain TBC1, a Novel Isolate from a Methanogenic Wastewater Treatment System.</title>
        <authorList>
            <person name="Tourlousse D.M."/>
            <person name="Matsuura N."/>
            <person name="Sun L."/>
            <person name="Toyonaga M."/>
            <person name="Kuroda K."/>
            <person name="Ohashi A."/>
            <person name="Cruz R."/>
            <person name="Yamaguchi T."/>
            <person name="Sekiguchi Y."/>
        </authorList>
    </citation>
    <scope>NUCLEOTIDE SEQUENCE [LARGE SCALE GENOMIC DNA]</scope>
    <source>
        <strain evidence="2">TBC1</strain>
    </source>
</reference>